<evidence type="ECO:0008006" key="3">
    <source>
        <dbReference type="Google" id="ProtNLM"/>
    </source>
</evidence>
<sequence>MKKRLAAGGVALSLLAILGIGTAAYFVTDGRAENKITMGTVDLTLTETVNGELVGETTHQLNGILPGQTVDQVAEIKNTGNQDYWLRVRADVSVTAAQQAADLDSSVISFNWDEKQWVEKDGWYYYPSAVPAGETVTPFDAVTFAAKAGNEYQGCTIDIDVEAQAVQVKNNEIPAGGSVLDVQGWPETVTP</sequence>
<reference evidence="1 2" key="1">
    <citation type="submission" date="2020-10" db="EMBL/GenBank/DDBJ databases">
        <title>ChiBAC.</title>
        <authorList>
            <person name="Zenner C."/>
            <person name="Hitch T.C.A."/>
            <person name="Clavel T."/>
        </authorList>
    </citation>
    <scope>NUCLEOTIDE SEQUENCE [LARGE SCALE GENOMIC DNA]</scope>
    <source>
        <strain evidence="1 2">DSM 107456</strain>
    </source>
</reference>
<accession>A0ABR9REJ1</accession>
<gene>
    <name evidence="1" type="ORF">INF37_13325</name>
</gene>
<protein>
    <recommendedName>
        <fullName evidence="3">Camelysin metallo-endopeptidase</fullName>
    </recommendedName>
</protein>
<evidence type="ECO:0000313" key="2">
    <source>
        <dbReference type="Proteomes" id="UP000806211"/>
    </source>
</evidence>
<dbReference type="RefSeq" id="WP_193538805.1">
    <property type="nucleotide sequence ID" value="NZ_JADCKF010000013.1"/>
</dbReference>
<dbReference type="Pfam" id="PF12389">
    <property type="entry name" value="Peptidase_M73"/>
    <property type="match status" value="1"/>
</dbReference>
<comment type="caution">
    <text evidence="1">The sequence shown here is derived from an EMBL/GenBank/DDBJ whole genome shotgun (WGS) entry which is preliminary data.</text>
</comment>
<keyword evidence="2" id="KW-1185">Reference proteome</keyword>
<dbReference type="EMBL" id="JADCKF010000013">
    <property type="protein sequence ID" value="MBE5056968.1"/>
    <property type="molecule type" value="Genomic_DNA"/>
</dbReference>
<dbReference type="Proteomes" id="UP000806211">
    <property type="component" value="Unassembled WGS sequence"/>
</dbReference>
<organism evidence="1 2">
    <name type="scientific">Pseudoflavonifractor gallinarum</name>
    <dbReference type="NCBI Taxonomy" id="2779352"/>
    <lineage>
        <taxon>Bacteria</taxon>
        <taxon>Bacillati</taxon>
        <taxon>Bacillota</taxon>
        <taxon>Clostridia</taxon>
        <taxon>Eubacteriales</taxon>
        <taxon>Oscillospiraceae</taxon>
        <taxon>Pseudoflavonifractor</taxon>
    </lineage>
</organism>
<evidence type="ECO:0000313" key="1">
    <source>
        <dbReference type="EMBL" id="MBE5056968.1"/>
    </source>
</evidence>
<proteinExistence type="predicted"/>
<dbReference type="InterPro" id="IPR022121">
    <property type="entry name" value="Peptidase_M73_camelysin"/>
</dbReference>
<name>A0ABR9REJ1_9FIRM</name>